<dbReference type="InterPro" id="IPR006048">
    <property type="entry name" value="A-amylase/branching_C"/>
</dbReference>
<dbReference type="FunFam" id="2.60.40.1180:FF:000002">
    <property type="entry name" value="1,4-alpha-glucan branching enzyme GlgB"/>
    <property type="match status" value="1"/>
</dbReference>
<dbReference type="GO" id="GO:0003844">
    <property type="term" value="F:1,4-alpha-glucan branching enzyme activity"/>
    <property type="evidence" value="ECO:0007669"/>
    <property type="project" value="UniProtKB-UniRule"/>
</dbReference>
<dbReference type="CDD" id="cd11322">
    <property type="entry name" value="AmyAc_Glg_BE"/>
    <property type="match status" value="1"/>
</dbReference>
<evidence type="ECO:0000313" key="14">
    <source>
        <dbReference type="Proteomes" id="UP000078454"/>
    </source>
</evidence>
<dbReference type="GO" id="GO:0043169">
    <property type="term" value="F:cation binding"/>
    <property type="evidence" value="ECO:0007669"/>
    <property type="project" value="InterPro"/>
</dbReference>
<dbReference type="SUPFAM" id="SSF51445">
    <property type="entry name" value="(Trans)glycosidases"/>
    <property type="match status" value="1"/>
</dbReference>
<dbReference type="Pfam" id="PF02922">
    <property type="entry name" value="CBM_48"/>
    <property type="match status" value="1"/>
</dbReference>
<dbReference type="UniPathway" id="UPA00164"/>
<dbReference type="AlphaFoldDB" id="A0A198AJ35"/>
<dbReference type="InterPro" id="IPR004193">
    <property type="entry name" value="Glyco_hydro_13_N"/>
</dbReference>
<gene>
    <name evidence="10" type="primary">glgB</name>
    <name evidence="13" type="ORF">A8708_30640</name>
</gene>
<dbReference type="InterPro" id="IPR006407">
    <property type="entry name" value="GlgB"/>
</dbReference>
<dbReference type="SUPFAM" id="SSF51011">
    <property type="entry name" value="Glycosyl hydrolase domain"/>
    <property type="match status" value="1"/>
</dbReference>
<comment type="function">
    <text evidence="2 10">Catalyzes the formation of the alpha-1,6-glucosidic linkages in glycogen by scission of a 1,4-alpha-linked oligosaccharide from growing alpha-1,4-glucan chains and the subsequent attachment of the oligosaccharide to the alpha-1,6 position.</text>
</comment>
<evidence type="ECO:0000256" key="11">
    <source>
        <dbReference type="PIRSR" id="PIRSR000463-1"/>
    </source>
</evidence>
<dbReference type="SMART" id="SM00642">
    <property type="entry name" value="Aamy"/>
    <property type="match status" value="1"/>
</dbReference>
<dbReference type="NCBIfam" id="NF003811">
    <property type="entry name" value="PRK05402.1"/>
    <property type="match status" value="1"/>
</dbReference>
<dbReference type="Gene3D" id="2.60.40.10">
    <property type="entry name" value="Immunoglobulins"/>
    <property type="match status" value="1"/>
</dbReference>
<comment type="caution">
    <text evidence="13">The sequence shown here is derived from an EMBL/GenBank/DDBJ whole genome shotgun (WGS) entry which is preliminary data.</text>
</comment>
<feature type="active site" description="Nucleophile" evidence="10 11">
    <location>
        <position position="309"/>
    </location>
</feature>
<dbReference type="EC" id="2.4.1.18" evidence="10"/>
<keyword evidence="5 10" id="KW-0321">Glycogen metabolism</keyword>
<name>A0A198AJ35_9BACL</name>
<evidence type="ECO:0000256" key="7">
    <source>
        <dbReference type="ARBA" id="ARBA00022679"/>
    </source>
</evidence>
<dbReference type="PANTHER" id="PTHR43651:SF3">
    <property type="entry name" value="1,4-ALPHA-GLUCAN-BRANCHING ENZYME"/>
    <property type="match status" value="1"/>
</dbReference>
<evidence type="ECO:0000256" key="10">
    <source>
        <dbReference type="HAMAP-Rule" id="MF_00685"/>
    </source>
</evidence>
<evidence type="ECO:0000256" key="4">
    <source>
        <dbReference type="ARBA" id="ARBA00009000"/>
    </source>
</evidence>
<dbReference type="GO" id="GO:0004553">
    <property type="term" value="F:hydrolase activity, hydrolyzing O-glycosyl compounds"/>
    <property type="evidence" value="ECO:0007669"/>
    <property type="project" value="InterPro"/>
</dbReference>
<dbReference type="InterPro" id="IPR013783">
    <property type="entry name" value="Ig-like_fold"/>
</dbReference>
<comment type="pathway">
    <text evidence="3 10">Glycan biosynthesis; glycogen biosynthesis.</text>
</comment>
<evidence type="ECO:0000256" key="6">
    <source>
        <dbReference type="ARBA" id="ARBA00022676"/>
    </source>
</evidence>
<dbReference type="STRING" id="1850517.A8708_30640"/>
<dbReference type="NCBIfam" id="TIGR01515">
    <property type="entry name" value="branching_enzym"/>
    <property type="match status" value="1"/>
</dbReference>
<dbReference type="InterPro" id="IPR044143">
    <property type="entry name" value="GlgB_N_E_set_prok"/>
</dbReference>
<dbReference type="FunFam" id="2.60.40.10:FF:000169">
    <property type="entry name" value="1,4-alpha-glucan branching enzyme GlgB"/>
    <property type="match status" value="1"/>
</dbReference>
<evidence type="ECO:0000256" key="3">
    <source>
        <dbReference type="ARBA" id="ARBA00004964"/>
    </source>
</evidence>
<evidence type="ECO:0000256" key="9">
    <source>
        <dbReference type="ARBA" id="ARBA00023277"/>
    </source>
</evidence>
<evidence type="ECO:0000259" key="12">
    <source>
        <dbReference type="SMART" id="SM00642"/>
    </source>
</evidence>
<keyword evidence="9 10" id="KW-0119">Carbohydrate metabolism</keyword>
<keyword evidence="7 10" id="KW-0808">Transferase</keyword>
<reference evidence="13 14" key="1">
    <citation type="submission" date="2016-05" db="EMBL/GenBank/DDBJ databases">
        <title>Paenibacillus sp. 1ZS3-15 nov., isolated from the rhizosphere soil.</title>
        <authorList>
            <person name="Zhang X.X."/>
            <person name="Zhang J."/>
        </authorList>
    </citation>
    <scope>NUCLEOTIDE SEQUENCE [LARGE SCALE GENOMIC DNA]</scope>
    <source>
        <strain evidence="13 14">1ZS3-15</strain>
    </source>
</reference>
<sequence length="634" mass="72689">MTLIASKSNKEAFYLLHEGTQYQSYQFLGAHLEERDGCKGVNFAVWAPNAKEVNVSGSFNGWDGTHHAMTMQDGIWSLFIPELEEGTLYKYEIVTLDGDRYLKADPYAFQTEVRPETASIITSLENYEWQDEDWVANNSSDQHLQRPLLIYEVHLGSWKRKEDGGFYSYVELADELVDYVHERGYTHIELMPLAEHPLDSSWGYQVTSYYSVTSRFGSPRDFMYFVDRCHQKGIGVIMDWVPAHFCKDAHGLGRFDGSPLYEYADSRKGENPTWGTYIFDYGKPEVVSYLISNALFWMDKYHVDGLRVDAVYSLLTLNFNRPKEEWITNEHGGEEHLEGIAFLQKLNAVVFSRYPDMLMIAEDSSAFPGVTTPVDYDGLGFNYKWNLAFTSDTLSFMKKNQSERNGQEDQLTRSLLGTRDANYVLPYSHDEVNYPNKSLLGKMSGDDNWQRFANLRVLYAYLMAHPGKKLVFMGTEFGQMNDWNAEGSLEWELLSHEEHQQFAEFVKEMNHFYKGEKALWELDFEPSGFVSLVAEEKEDSLVTLLRKAKSGNDQLILINNFKIEAHEGYRLGVPEPGGYQEVFNSDKLEFGGSGITNAERLETEEWSCQGYAHSISVNIPPLAAVILKYMPKEG</sequence>
<dbReference type="Gene3D" id="2.60.40.1180">
    <property type="entry name" value="Golgi alpha-mannosidase II"/>
    <property type="match status" value="1"/>
</dbReference>
<proteinExistence type="inferred from homology"/>
<dbReference type="PANTHER" id="PTHR43651">
    <property type="entry name" value="1,4-ALPHA-GLUCAN-BRANCHING ENZYME"/>
    <property type="match status" value="1"/>
</dbReference>
<evidence type="ECO:0000256" key="1">
    <source>
        <dbReference type="ARBA" id="ARBA00000826"/>
    </source>
</evidence>
<dbReference type="InterPro" id="IPR017853">
    <property type="entry name" value="GH"/>
</dbReference>
<comment type="similarity">
    <text evidence="4 10">Belongs to the glycosyl hydrolase 13 family. GlgB subfamily.</text>
</comment>
<keyword evidence="6 10" id="KW-0328">Glycosyltransferase</keyword>
<evidence type="ECO:0000256" key="5">
    <source>
        <dbReference type="ARBA" id="ARBA00022600"/>
    </source>
</evidence>
<dbReference type="Gene3D" id="3.20.20.80">
    <property type="entry name" value="Glycosidases"/>
    <property type="match status" value="1"/>
</dbReference>
<dbReference type="GO" id="GO:0005978">
    <property type="term" value="P:glycogen biosynthetic process"/>
    <property type="evidence" value="ECO:0007669"/>
    <property type="project" value="UniProtKB-UniRule"/>
</dbReference>
<dbReference type="Proteomes" id="UP000078454">
    <property type="component" value="Unassembled WGS sequence"/>
</dbReference>
<evidence type="ECO:0000256" key="2">
    <source>
        <dbReference type="ARBA" id="ARBA00002953"/>
    </source>
</evidence>
<dbReference type="NCBIfam" id="NF008967">
    <property type="entry name" value="PRK12313.1"/>
    <property type="match status" value="1"/>
</dbReference>
<comment type="subunit">
    <text evidence="10">Monomer.</text>
</comment>
<comment type="catalytic activity">
    <reaction evidence="1 10">
        <text>Transfers a segment of a (1-&gt;4)-alpha-D-glucan chain to a primary hydroxy group in a similar glucan chain.</text>
        <dbReference type="EC" id="2.4.1.18"/>
    </reaction>
</comment>
<organism evidence="13 14">
    <name type="scientific">Paenibacillus oryzisoli</name>
    <dbReference type="NCBI Taxonomy" id="1850517"/>
    <lineage>
        <taxon>Bacteria</taxon>
        <taxon>Bacillati</taxon>
        <taxon>Bacillota</taxon>
        <taxon>Bacilli</taxon>
        <taxon>Bacillales</taxon>
        <taxon>Paenibacillaceae</taxon>
        <taxon>Paenibacillus</taxon>
    </lineage>
</organism>
<dbReference type="Pfam" id="PF02806">
    <property type="entry name" value="Alpha-amylase_C"/>
    <property type="match status" value="1"/>
</dbReference>
<keyword evidence="14" id="KW-1185">Reference proteome</keyword>
<dbReference type="CDD" id="cd02855">
    <property type="entry name" value="E_set_GBE_prok_N"/>
    <property type="match status" value="1"/>
</dbReference>
<evidence type="ECO:0000256" key="8">
    <source>
        <dbReference type="ARBA" id="ARBA00023056"/>
    </source>
</evidence>
<dbReference type="RefSeq" id="WP_068662812.1">
    <property type="nucleotide sequence ID" value="NZ_LYPB01000049.1"/>
</dbReference>
<dbReference type="GO" id="GO:0005829">
    <property type="term" value="C:cytosol"/>
    <property type="evidence" value="ECO:0007669"/>
    <property type="project" value="TreeGrafter"/>
</dbReference>
<dbReference type="HAMAP" id="MF_00685">
    <property type="entry name" value="GlgB"/>
    <property type="match status" value="1"/>
</dbReference>
<keyword evidence="8 10" id="KW-0320">Glycogen biosynthesis</keyword>
<dbReference type="EMBL" id="LYPB01000049">
    <property type="protein sequence ID" value="OAS21237.1"/>
    <property type="molecule type" value="Genomic_DNA"/>
</dbReference>
<protein>
    <recommendedName>
        <fullName evidence="10">1,4-alpha-glucan branching enzyme GlgB</fullName>
        <ecNumber evidence="10">2.4.1.18</ecNumber>
    </recommendedName>
    <alternativeName>
        <fullName evidence="10">1,4-alpha-D-glucan:1,4-alpha-D-glucan 6-glucosyl-transferase</fullName>
    </alternativeName>
    <alternativeName>
        <fullName evidence="10">Alpha-(1-&gt;4)-glucan branching enzyme</fullName>
    </alternativeName>
    <alternativeName>
        <fullName evidence="10">Glycogen branching enzyme</fullName>
        <shortName evidence="10">BE</shortName>
    </alternativeName>
</protein>
<accession>A0A198AJ35</accession>
<dbReference type="Pfam" id="PF00128">
    <property type="entry name" value="Alpha-amylase"/>
    <property type="match status" value="2"/>
</dbReference>
<dbReference type="FunFam" id="3.20.20.80:FF:000003">
    <property type="entry name" value="1,4-alpha-glucan branching enzyme GlgB"/>
    <property type="match status" value="1"/>
</dbReference>
<dbReference type="PIRSF" id="PIRSF000463">
    <property type="entry name" value="GlgB"/>
    <property type="match status" value="1"/>
</dbReference>
<feature type="active site" description="Proton donor" evidence="10 11">
    <location>
        <position position="362"/>
    </location>
</feature>
<dbReference type="InterPro" id="IPR013780">
    <property type="entry name" value="Glyco_hydro_b"/>
</dbReference>
<evidence type="ECO:0000313" key="13">
    <source>
        <dbReference type="EMBL" id="OAS21237.1"/>
    </source>
</evidence>
<dbReference type="OrthoDB" id="9800174at2"/>
<dbReference type="InterPro" id="IPR006047">
    <property type="entry name" value="GH13_cat_dom"/>
</dbReference>
<dbReference type="InterPro" id="IPR037439">
    <property type="entry name" value="Branching_enzy"/>
</dbReference>
<feature type="domain" description="Glycosyl hydrolase family 13 catalytic" evidence="12">
    <location>
        <begin position="152"/>
        <end position="513"/>
    </location>
</feature>